<evidence type="ECO:0000313" key="9">
    <source>
        <dbReference type="EMBL" id="MDU9004323.1"/>
    </source>
</evidence>
<keyword evidence="3" id="KW-0813">Transport</keyword>
<keyword evidence="10" id="KW-1185">Reference proteome</keyword>
<keyword evidence="6 9" id="KW-0067">ATP-binding</keyword>
<dbReference type="EMBL" id="JASMWN010000007">
    <property type="protein sequence ID" value="MDU9004323.1"/>
    <property type="molecule type" value="Genomic_DNA"/>
</dbReference>
<dbReference type="Gene3D" id="3.40.50.300">
    <property type="entry name" value="P-loop containing nucleotide triphosphate hydrolases"/>
    <property type="match status" value="2"/>
</dbReference>
<dbReference type="PANTHER" id="PTHR43297:SF2">
    <property type="entry name" value="DIPEPTIDE TRANSPORT ATP-BINDING PROTEIN DPPD"/>
    <property type="match status" value="1"/>
</dbReference>
<dbReference type="RefSeq" id="WP_316775947.1">
    <property type="nucleotide sequence ID" value="NZ_JASMWN010000007.1"/>
</dbReference>
<evidence type="ECO:0000256" key="7">
    <source>
        <dbReference type="ARBA" id="ARBA00023136"/>
    </source>
</evidence>
<dbReference type="InterPro" id="IPR050388">
    <property type="entry name" value="ABC_Ni/Peptide_Import"/>
</dbReference>
<dbReference type="NCBIfam" id="NF007739">
    <property type="entry name" value="PRK10419.1"/>
    <property type="match status" value="2"/>
</dbReference>
<reference evidence="10" key="1">
    <citation type="submission" date="2023-05" db="EMBL/GenBank/DDBJ databases">
        <title>Sedimentitalea sp. nov. JM2-8.</title>
        <authorList>
            <person name="Huang J."/>
        </authorList>
    </citation>
    <scope>NUCLEOTIDE SEQUENCE [LARGE SCALE GENOMIC DNA]</scope>
    <source>
        <strain evidence="10">KHS03</strain>
    </source>
</reference>
<dbReference type="SMART" id="SM00382">
    <property type="entry name" value="AAA"/>
    <property type="match status" value="2"/>
</dbReference>
<dbReference type="PROSITE" id="PS50893">
    <property type="entry name" value="ABC_TRANSPORTER_2"/>
    <property type="match status" value="2"/>
</dbReference>
<evidence type="ECO:0000259" key="8">
    <source>
        <dbReference type="PROSITE" id="PS50893"/>
    </source>
</evidence>
<organism evidence="9 10">
    <name type="scientific">Sedimentitalea todarodis</name>
    <dbReference type="NCBI Taxonomy" id="1631240"/>
    <lineage>
        <taxon>Bacteria</taxon>
        <taxon>Pseudomonadati</taxon>
        <taxon>Pseudomonadota</taxon>
        <taxon>Alphaproteobacteria</taxon>
        <taxon>Rhodobacterales</taxon>
        <taxon>Paracoccaceae</taxon>
        <taxon>Sedimentitalea</taxon>
    </lineage>
</organism>
<comment type="subcellular location">
    <subcellularLocation>
        <location evidence="1">Cell inner membrane</location>
        <topology evidence="1">Peripheral membrane protein</topology>
    </subcellularLocation>
</comment>
<dbReference type="InterPro" id="IPR003439">
    <property type="entry name" value="ABC_transporter-like_ATP-bd"/>
</dbReference>
<evidence type="ECO:0000256" key="3">
    <source>
        <dbReference type="ARBA" id="ARBA00022448"/>
    </source>
</evidence>
<dbReference type="PANTHER" id="PTHR43297">
    <property type="entry name" value="OLIGOPEPTIDE TRANSPORT ATP-BINDING PROTEIN APPD"/>
    <property type="match status" value="1"/>
</dbReference>
<dbReference type="CDD" id="cd03257">
    <property type="entry name" value="ABC_NikE_OppD_transporters"/>
    <property type="match status" value="2"/>
</dbReference>
<evidence type="ECO:0000256" key="2">
    <source>
        <dbReference type="ARBA" id="ARBA00005417"/>
    </source>
</evidence>
<dbReference type="InterPro" id="IPR013563">
    <property type="entry name" value="Oligopep_ABC_C"/>
</dbReference>
<dbReference type="InterPro" id="IPR017871">
    <property type="entry name" value="ABC_transporter-like_CS"/>
</dbReference>
<sequence>MSSGPVLDIRDLRIALPEGSDRPFALEGLNLTVNPGEIVCLVGESGSGKSLTAGAVMRLLPEPHVQVAGGAIAFENQNLLDKTEAEMRKIRGNRISMIFQEPMTALNPQKTVGWQIDEVLGLHMNAPRSERRAHAIEMLDRVHIPDPASAYNAYPHQISGGQRQRVMIAMALSLSPRLIIADEPTTALDVTTQLQILKLIRELQEEDGAGVLFITHDFGVVAEIADHVVVLRNGVMVETGPASQVLNDPKHPYTQALISSVPALTPPPAKAVTQAPVVLKGTGLKKTFAASGGFLSGKREAVVAVRDLTFQLHKGETLGVVGESGSGKTTVSRIVTRLLEADSGAVELNDTDLLACSPRELRAMRKHIQMVFQDPMASLNPRKRVVDLIAQGPIVHGENRETARARARDLLELVELSPAAADRFPHEFSGGQRQRIGIARALALEPKVIVADEPVSALDVSVQAQVLTLLADLRERMQLSLLFVTHDLRVAAQLCDRIIVMQKGEIVESGLTAEVFADPQHPYTRNLLSSIPGRHWTPPTFKTAPVTEGAA</sequence>
<keyword evidence="7" id="KW-0472">Membrane</keyword>
<dbReference type="Pfam" id="PF08352">
    <property type="entry name" value="oligo_HPY"/>
    <property type="match status" value="2"/>
</dbReference>
<feature type="domain" description="ABC transporter" evidence="8">
    <location>
        <begin position="7"/>
        <end position="258"/>
    </location>
</feature>
<comment type="caution">
    <text evidence="9">The sequence shown here is derived from an EMBL/GenBank/DDBJ whole genome shotgun (WGS) entry which is preliminary data.</text>
</comment>
<dbReference type="Pfam" id="PF00005">
    <property type="entry name" value="ABC_tran"/>
    <property type="match status" value="2"/>
</dbReference>
<protein>
    <submittedName>
        <fullName evidence="9">ABC transporter ATP-binding protein</fullName>
    </submittedName>
</protein>
<gene>
    <name evidence="9" type="ORF">QO231_10710</name>
</gene>
<accession>A0ABU3VDS3</accession>
<dbReference type="InterPro" id="IPR003593">
    <property type="entry name" value="AAA+_ATPase"/>
</dbReference>
<dbReference type="InterPro" id="IPR027417">
    <property type="entry name" value="P-loop_NTPase"/>
</dbReference>
<evidence type="ECO:0000313" key="10">
    <source>
        <dbReference type="Proteomes" id="UP001255416"/>
    </source>
</evidence>
<comment type="similarity">
    <text evidence="2">Belongs to the ABC transporter superfamily.</text>
</comment>
<name>A0ABU3VDS3_9RHOB</name>
<dbReference type="PROSITE" id="PS00211">
    <property type="entry name" value="ABC_TRANSPORTER_1"/>
    <property type="match status" value="2"/>
</dbReference>
<proteinExistence type="inferred from homology"/>
<evidence type="ECO:0000256" key="6">
    <source>
        <dbReference type="ARBA" id="ARBA00022840"/>
    </source>
</evidence>
<dbReference type="Proteomes" id="UP001255416">
    <property type="component" value="Unassembled WGS sequence"/>
</dbReference>
<dbReference type="NCBIfam" id="NF008453">
    <property type="entry name" value="PRK11308.1"/>
    <property type="match status" value="2"/>
</dbReference>
<keyword evidence="5" id="KW-0547">Nucleotide-binding</keyword>
<keyword evidence="4" id="KW-1003">Cell membrane</keyword>
<dbReference type="SUPFAM" id="SSF52540">
    <property type="entry name" value="P-loop containing nucleoside triphosphate hydrolases"/>
    <property type="match status" value="2"/>
</dbReference>
<evidence type="ECO:0000256" key="1">
    <source>
        <dbReference type="ARBA" id="ARBA00004417"/>
    </source>
</evidence>
<feature type="domain" description="ABC transporter" evidence="8">
    <location>
        <begin position="279"/>
        <end position="528"/>
    </location>
</feature>
<evidence type="ECO:0000256" key="4">
    <source>
        <dbReference type="ARBA" id="ARBA00022475"/>
    </source>
</evidence>
<evidence type="ECO:0000256" key="5">
    <source>
        <dbReference type="ARBA" id="ARBA00022741"/>
    </source>
</evidence>
<dbReference type="GO" id="GO:0005524">
    <property type="term" value="F:ATP binding"/>
    <property type="evidence" value="ECO:0007669"/>
    <property type="project" value="UniProtKB-KW"/>
</dbReference>